<protein>
    <submittedName>
        <fullName evidence="2">Uncharacterized protein</fullName>
    </submittedName>
</protein>
<gene>
    <name evidence="2" type="ORF">HDIA_1079</name>
</gene>
<feature type="region of interest" description="Disordered" evidence="1">
    <location>
        <begin position="96"/>
        <end position="121"/>
    </location>
</feature>
<keyword evidence="3" id="KW-1185">Reference proteome</keyword>
<proteinExistence type="predicted"/>
<feature type="compositionally biased region" description="Basic and acidic residues" evidence="1">
    <location>
        <begin position="167"/>
        <end position="177"/>
    </location>
</feature>
<dbReference type="RefSeq" id="WP_099555088.1">
    <property type="nucleotide sequence ID" value="NZ_LT960614.1"/>
</dbReference>
<dbReference type="Proteomes" id="UP000223606">
    <property type="component" value="Chromosome 1"/>
</dbReference>
<evidence type="ECO:0000313" key="2">
    <source>
        <dbReference type="EMBL" id="SON54620.1"/>
    </source>
</evidence>
<name>A0A2C9D2Y0_9HYPH</name>
<reference evidence="3" key="1">
    <citation type="submission" date="2017-09" db="EMBL/GenBank/DDBJ databases">
        <title>Genome sequence of Nannocystis excedens DSM 71.</title>
        <authorList>
            <person name="Blom J."/>
        </authorList>
    </citation>
    <scope>NUCLEOTIDE SEQUENCE [LARGE SCALE GENOMIC DNA]</scope>
    <source>
        <strain evidence="3">type strain: E19</strain>
    </source>
</reference>
<organism evidence="2 3">
    <name type="scientific">Hartmannibacter diazotrophicus</name>
    <dbReference type="NCBI Taxonomy" id="1482074"/>
    <lineage>
        <taxon>Bacteria</taxon>
        <taxon>Pseudomonadati</taxon>
        <taxon>Pseudomonadota</taxon>
        <taxon>Alphaproteobacteria</taxon>
        <taxon>Hyphomicrobiales</taxon>
        <taxon>Pleomorphomonadaceae</taxon>
        <taxon>Hartmannibacter</taxon>
    </lineage>
</organism>
<evidence type="ECO:0000313" key="3">
    <source>
        <dbReference type="Proteomes" id="UP000223606"/>
    </source>
</evidence>
<dbReference type="AlphaFoldDB" id="A0A2C9D2Y0"/>
<evidence type="ECO:0000256" key="1">
    <source>
        <dbReference type="SAM" id="MobiDB-lite"/>
    </source>
</evidence>
<dbReference type="OrthoDB" id="8018783at2"/>
<sequence length="254" mass="27192">MSILMMGPTGDVFASVGLEAKTVMTKKTLGSIALLLAGTTLLGACSATTTFVDEDDPNEIVGSGTMGRDILTAFGAVPPRTTRYDFKARAPLVLPSSTEQLPEPEQRNQVANTQDWPVDPDEQKNARFREVAAQDAVRDRKDQAYIPASQLLNVQGNKDVEAEIASRRRRVLSKDPQKPLTSAELGGVQALSGSSAGGDLYDSAGNPIRKKLTAPPTTYLEASDQYPVAIPDEKDGKPRKRSGGILSSWMGSSE</sequence>
<feature type="region of interest" description="Disordered" evidence="1">
    <location>
        <begin position="167"/>
        <end position="254"/>
    </location>
</feature>
<dbReference type="KEGG" id="hdi:HDIA_1079"/>
<accession>A0A2C9D2Y0</accession>
<dbReference type="EMBL" id="LT960614">
    <property type="protein sequence ID" value="SON54620.1"/>
    <property type="molecule type" value="Genomic_DNA"/>
</dbReference>